<evidence type="ECO:0000313" key="2">
    <source>
        <dbReference type="EMBL" id="MFC0684013.1"/>
    </source>
</evidence>
<reference evidence="2 3" key="1">
    <citation type="submission" date="2024-09" db="EMBL/GenBank/DDBJ databases">
        <authorList>
            <person name="Sun Q."/>
            <person name="Mori K."/>
        </authorList>
    </citation>
    <scope>NUCLEOTIDE SEQUENCE [LARGE SCALE GENOMIC DNA]</scope>
    <source>
        <strain evidence="2 3">CICC 11035S</strain>
    </source>
</reference>
<sequence length="263" mass="27513">MFDYALNMHMAQGVTADKGIGVMLSYEHNLSNQRLFNVLVTRVRDGLTMIVDDREKLEWRLNSNPGDKTSSLESTGQLNIDGVDAKQEAADAALTAAFDALDAESGAVGAPNGPGSDATADLGDLPPMPEADAHDGGAGTGSYGNENSPAGRSDVETSRNGMSGTDSMDLDDLPPMGPSETDYSTFDASADQIYDPGADEPPAPAQDKEDADPLRQALLDHLEGDGLGIVDTTIDDLTGIPPMPGRDDGQIPGLPEKNLGLDL</sequence>
<dbReference type="EMBL" id="JBHLTM010000023">
    <property type="protein sequence ID" value="MFC0684013.1"/>
    <property type="molecule type" value="Genomic_DNA"/>
</dbReference>
<accession>A0ABV6S7D3</accession>
<feature type="region of interest" description="Disordered" evidence="1">
    <location>
        <begin position="105"/>
        <end position="211"/>
    </location>
</feature>
<evidence type="ECO:0000256" key="1">
    <source>
        <dbReference type="SAM" id="MobiDB-lite"/>
    </source>
</evidence>
<keyword evidence="3" id="KW-1185">Reference proteome</keyword>
<dbReference type="Proteomes" id="UP001589858">
    <property type="component" value="Unassembled WGS sequence"/>
</dbReference>
<protein>
    <submittedName>
        <fullName evidence="2">Uncharacterized protein</fullName>
    </submittedName>
</protein>
<comment type="caution">
    <text evidence="2">The sequence shown here is derived from an EMBL/GenBank/DDBJ whole genome shotgun (WGS) entry which is preliminary data.</text>
</comment>
<name>A0ABV6S7D3_9SPHN</name>
<feature type="region of interest" description="Disordered" evidence="1">
    <location>
        <begin position="241"/>
        <end position="263"/>
    </location>
</feature>
<evidence type="ECO:0000313" key="3">
    <source>
        <dbReference type="Proteomes" id="UP001589858"/>
    </source>
</evidence>
<dbReference type="RefSeq" id="WP_379489294.1">
    <property type="nucleotide sequence ID" value="NZ_JBHLTM010000023.1"/>
</dbReference>
<gene>
    <name evidence="2" type="ORF">ACFFF8_05355</name>
</gene>
<proteinExistence type="predicted"/>
<organism evidence="2 3">
    <name type="scientific">Novosphingobium clariflavum</name>
    <dbReference type="NCBI Taxonomy" id="2029884"/>
    <lineage>
        <taxon>Bacteria</taxon>
        <taxon>Pseudomonadati</taxon>
        <taxon>Pseudomonadota</taxon>
        <taxon>Alphaproteobacteria</taxon>
        <taxon>Sphingomonadales</taxon>
        <taxon>Sphingomonadaceae</taxon>
        <taxon>Novosphingobium</taxon>
    </lineage>
</organism>